<protein>
    <submittedName>
        <fullName evidence="10">Ammonia monooxygenase gamma subunit</fullName>
    </submittedName>
</protein>
<keyword evidence="4" id="KW-0479">Metal-binding</keyword>
<dbReference type="SUPFAM" id="SSF46626">
    <property type="entry name" value="Cytochrome c"/>
    <property type="match status" value="1"/>
</dbReference>
<name>A0A5B8RA91_9ZZZZ</name>
<sequence length="243" mass="27002">MRKFAVALLIALLPGIALGAEGGQHLMNPDVDVSNTASLQRGAKYFANYCMGCHSLKYLRYSRMAEDLNIPEDVVEKTMIWDGGQVHSKMMSAMASDDGKNWFGAAPPDLSLTVRARGADWVYTYLNTFYRDPESDTGVNNLTLPGASMPHVLWQLQGMPEPVYGEGSGGSLHVKEVEVPEGAGLLSEEEYHQVTRDITNFLAYAAEPVQAERERLGVWVLLFIAVFTALAYLLKREFWKDVH</sequence>
<dbReference type="PANTHER" id="PTHR10266">
    <property type="entry name" value="CYTOCHROME C1"/>
    <property type="match status" value="1"/>
</dbReference>
<dbReference type="PRINTS" id="PR00603">
    <property type="entry name" value="CYTOCHROMEC1"/>
</dbReference>
<dbReference type="PROSITE" id="PS51007">
    <property type="entry name" value="CYTC"/>
    <property type="match status" value="1"/>
</dbReference>
<keyword evidence="3 8" id="KW-0812">Transmembrane</keyword>
<dbReference type="PANTHER" id="PTHR10266:SF3">
    <property type="entry name" value="CYTOCHROME C1, HEME PROTEIN, MITOCHONDRIAL"/>
    <property type="match status" value="1"/>
</dbReference>
<evidence type="ECO:0000256" key="7">
    <source>
        <dbReference type="ARBA" id="ARBA00023136"/>
    </source>
</evidence>
<dbReference type="InterPro" id="IPR036909">
    <property type="entry name" value="Cyt_c-like_dom_sf"/>
</dbReference>
<dbReference type="GO" id="GO:0020037">
    <property type="term" value="F:heme binding"/>
    <property type="evidence" value="ECO:0007669"/>
    <property type="project" value="InterPro"/>
</dbReference>
<evidence type="ECO:0000256" key="2">
    <source>
        <dbReference type="ARBA" id="ARBA00022617"/>
    </source>
</evidence>
<proteinExistence type="predicted"/>
<dbReference type="GO" id="GO:0009055">
    <property type="term" value="F:electron transfer activity"/>
    <property type="evidence" value="ECO:0007669"/>
    <property type="project" value="InterPro"/>
</dbReference>
<organism evidence="10">
    <name type="scientific">uncultured organism</name>
    <dbReference type="NCBI Taxonomy" id="155900"/>
    <lineage>
        <taxon>unclassified sequences</taxon>
        <taxon>environmental samples</taxon>
    </lineage>
</organism>
<keyword evidence="2" id="KW-0349">Heme</keyword>
<dbReference type="InterPro" id="IPR002326">
    <property type="entry name" value="Cyt_c1"/>
</dbReference>
<evidence type="ECO:0000256" key="4">
    <source>
        <dbReference type="ARBA" id="ARBA00022723"/>
    </source>
</evidence>
<keyword evidence="6" id="KW-0408">Iron</keyword>
<evidence type="ECO:0000256" key="5">
    <source>
        <dbReference type="ARBA" id="ARBA00022989"/>
    </source>
</evidence>
<dbReference type="Gene3D" id="1.20.5.100">
    <property type="entry name" value="Cytochrome c1, transmembrane anchor, C-terminal"/>
    <property type="match status" value="1"/>
</dbReference>
<dbReference type="Pfam" id="PF02167">
    <property type="entry name" value="Cytochrom_C1"/>
    <property type="match status" value="1"/>
</dbReference>
<keyword evidence="10" id="KW-0560">Oxidoreductase</keyword>
<evidence type="ECO:0000256" key="6">
    <source>
        <dbReference type="ARBA" id="ARBA00023004"/>
    </source>
</evidence>
<dbReference type="Gene3D" id="1.10.760.10">
    <property type="entry name" value="Cytochrome c-like domain"/>
    <property type="match status" value="1"/>
</dbReference>
<evidence type="ECO:0000256" key="3">
    <source>
        <dbReference type="ARBA" id="ARBA00022692"/>
    </source>
</evidence>
<dbReference type="GO" id="GO:0046872">
    <property type="term" value="F:metal ion binding"/>
    <property type="evidence" value="ECO:0007669"/>
    <property type="project" value="UniProtKB-KW"/>
</dbReference>
<dbReference type="InterPro" id="IPR009056">
    <property type="entry name" value="Cyt_c-like_dom"/>
</dbReference>
<evidence type="ECO:0000259" key="9">
    <source>
        <dbReference type="PROSITE" id="PS51007"/>
    </source>
</evidence>
<feature type="domain" description="Cytochrome c" evidence="9">
    <location>
        <begin position="37"/>
        <end position="202"/>
    </location>
</feature>
<dbReference type="GO" id="GO:0004497">
    <property type="term" value="F:monooxygenase activity"/>
    <property type="evidence" value="ECO:0007669"/>
    <property type="project" value="UniProtKB-KW"/>
</dbReference>
<evidence type="ECO:0000256" key="1">
    <source>
        <dbReference type="ARBA" id="ARBA00004370"/>
    </source>
</evidence>
<keyword evidence="10" id="KW-0503">Monooxygenase</keyword>
<comment type="subcellular location">
    <subcellularLocation>
        <location evidence="1">Membrane</location>
    </subcellularLocation>
</comment>
<dbReference type="GO" id="GO:0016020">
    <property type="term" value="C:membrane"/>
    <property type="evidence" value="ECO:0007669"/>
    <property type="project" value="UniProtKB-SubCell"/>
</dbReference>
<gene>
    <name evidence="10" type="primary">petC</name>
    <name evidence="10" type="ORF">KBTEX_01281</name>
</gene>
<dbReference type="EMBL" id="MN079092">
    <property type="protein sequence ID" value="QEA04963.1"/>
    <property type="molecule type" value="Genomic_DNA"/>
</dbReference>
<accession>A0A5B8RA91</accession>
<evidence type="ECO:0000313" key="10">
    <source>
        <dbReference type="EMBL" id="QEA04963.1"/>
    </source>
</evidence>
<dbReference type="AlphaFoldDB" id="A0A5B8RA91"/>
<feature type="transmembrane region" description="Helical" evidence="8">
    <location>
        <begin position="216"/>
        <end position="234"/>
    </location>
</feature>
<evidence type="ECO:0000256" key="8">
    <source>
        <dbReference type="SAM" id="Phobius"/>
    </source>
</evidence>
<keyword evidence="7 8" id="KW-0472">Membrane</keyword>
<keyword evidence="5 8" id="KW-1133">Transmembrane helix</keyword>
<reference evidence="10" key="1">
    <citation type="submission" date="2019-06" db="EMBL/GenBank/DDBJ databases">
        <authorList>
            <person name="Murdoch R.W."/>
            <person name="Fathepure B."/>
        </authorList>
    </citation>
    <scope>NUCLEOTIDE SEQUENCE</scope>
</reference>